<dbReference type="PANTHER" id="PTHR32305:SF15">
    <property type="entry name" value="PROTEIN RHSA-RELATED"/>
    <property type="match status" value="1"/>
</dbReference>
<dbReference type="InterPro" id="IPR037026">
    <property type="entry name" value="Vgr_OB-fold_dom_sf"/>
</dbReference>
<feature type="domain" description="Gp5/Type VI secretion system Vgr C-terminal trimerisation" evidence="5">
    <location>
        <begin position="482"/>
        <end position="575"/>
    </location>
</feature>
<protein>
    <submittedName>
        <fullName evidence="6">Type VI secretion system tip protein VgrG</fullName>
    </submittedName>
</protein>
<dbReference type="Pfam" id="PF04717">
    <property type="entry name" value="Phage_base_V"/>
    <property type="match status" value="1"/>
</dbReference>
<dbReference type="Proteomes" id="UP000290637">
    <property type="component" value="Chromosome"/>
</dbReference>
<dbReference type="SUPFAM" id="SSF69279">
    <property type="entry name" value="Phage tail proteins"/>
    <property type="match status" value="2"/>
</dbReference>
<dbReference type="InterPro" id="IPR017847">
    <property type="entry name" value="T6SS_RhsGE_Vgr_subset"/>
</dbReference>
<dbReference type="Pfam" id="PF05954">
    <property type="entry name" value="Phage_GPD"/>
    <property type="match status" value="1"/>
</dbReference>
<dbReference type="Gene3D" id="4.10.220.110">
    <property type="match status" value="1"/>
</dbReference>
<evidence type="ECO:0000256" key="1">
    <source>
        <dbReference type="ARBA" id="ARBA00004613"/>
    </source>
</evidence>
<sequence length="684" mass="75021">MQPTQANRPVTVASSLGPDALLFRRAHCSEGLGRLFELRVMLASARADIATADVLGKELAITLELEEGGKRHFHGIVTRFAYLGWRDGMPAWEAVVHPALWLLTRSSDCRIFQEKTTLDIVKAVCGDGAYGGLVKIDAGKLSSTPAKREFCVQYRESDFEFVSRLLEEEGIYYYFRHDAGGHTMVLADSYGAHATAAGYATLPFWDEQEGRRSPEKSVTRMWPAGAVQSAEYALNDYDFEQPAAVRSGGLLVKSAIAAPFIGQRFRQYDYPGRYKAVGAGEERARARMEALHGQGEQVDGATNARGIGAGTLFKLAEHPRADQNREFLVTATEIEFSTNAYASNGGGGGEAAFEFGCAFKAVGKEHSYRPPRIARKPFMHGPQTAIVVGKAGEEVWTDKHGRIKVQFHWERDRKDNETSSCWVRVQQGWAGKGWGAMFIPRIGMEVVVSFLEGDPDQPLVTGCVYNADTIPPYELPANQTRSTIKTNSSKGGGGYNELRFEDKKGAEELYIQAEKDCNRVVKNNDTLKVGFEKKDKGDQTVAIFNDQSIDVGHDRKLHVVNDETIAIDNDQSIDVKHDRKRHVANDETIAIDNNLASTIKGDEQRTVNKNQTVKVDADQKVDVGKTIVVEAGTSIELKVGGSSVKIEPAKITIKSAQIAIEADGMMSIKAGGILTVEGSLVKIN</sequence>
<keyword evidence="3" id="KW-0964">Secreted</keyword>
<dbReference type="PANTHER" id="PTHR32305">
    <property type="match status" value="1"/>
</dbReference>
<evidence type="ECO:0000313" key="7">
    <source>
        <dbReference type="Proteomes" id="UP000290637"/>
    </source>
</evidence>
<dbReference type="Gene3D" id="2.30.110.50">
    <property type="match status" value="1"/>
</dbReference>
<proteinExistence type="inferred from homology"/>
<organism evidence="6 7">
    <name type="scientific">Pseudoduganella lutea</name>
    <dbReference type="NCBI Taxonomy" id="321985"/>
    <lineage>
        <taxon>Bacteria</taxon>
        <taxon>Pseudomonadati</taxon>
        <taxon>Pseudomonadota</taxon>
        <taxon>Betaproteobacteria</taxon>
        <taxon>Burkholderiales</taxon>
        <taxon>Oxalobacteraceae</taxon>
        <taxon>Telluria group</taxon>
        <taxon>Pseudoduganella</taxon>
    </lineage>
</organism>
<dbReference type="NCBIfam" id="TIGR01646">
    <property type="entry name" value="vgr_GE"/>
    <property type="match status" value="1"/>
</dbReference>
<dbReference type="OrthoDB" id="1907165at2"/>
<dbReference type="KEGG" id="plue:EWM63_30140"/>
<accession>A0A4V0Z4E9</accession>
<dbReference type="InterPro" id="IPR006533">
    <property type="entry name" value="T6SS_Vgr_RhsGE"/>
</dbReference>
<reference evidence="6 7" key="1">
    <citation type="submission" date="2019-02" db="EMBL/GenBank/DDBJ databases">
        <title>Draft Genome Sequences of Six Type Strains of the Genus Massilia.</title>
        <authorList>
            <person name="Miess H."/>
            <person name="Frediansyhah A."/>
            <person name="Gross H."/>
        </authorList>
    </citation>
    <scope>NUCLEOTIDE SEQUENCE [LARGE SCALE GENOMIC DNA]</scope>
    <source>
        <strain evidence="6 7">DSM 17473</strain>
    </source>
</reference>
<dbReference type="GO" id="GO:0005576">
    <property type="term" value="C:extracellular region"/>
    <property type="evidence" value="ECO:0007669"/>
    <property type="project" value="UniProtKB-SubCell"/>
</dbReference>
<dbReference type="SUPFAM" id="SSF69349">
    <property type="entry name" value="Phage fibre proteins"/>
    <property type="match status" value="1"/>
</dbReference>
<keyword evidence="7" id="KW-1185">Reference proteome</keyword>
<dbReference type="Gene3D" id="3.55.50.10">
    <property type="entry name" value="Baseplate protein-like domains"/>
    <property type="match status" value="1"/>
</dbReference>
<dbReference type="Gene3D" id="2.40.50.230">
    <property type="entry name" value="Gp5 N-terminal domain"/>
    <property type="match status" value="1"/>
</dbReference>
<dbReference type="NCBIfam" id="TIGR03361">
    <property type="entry name" value="VI_Rhs_Vgr"/>
    <property type="match status" value="1"/>
</dbReference>
<dbReference type="SUPFAM" id="SSF69255">
    <property type="entry name" value="gp5 N-terminal domain-like"/>
    <property type="match status" value="1"/>
</dbReference>
<name>A0A4V0Z4E9_9BURK</name>
<dbReference type="InterPro" id="IPR050708">
    <property type="entry name" value="T6SS_VgrG/RHS"/>
</dbReference>
<evidence type="ECO:0000259" key="5">
    <source>
        <dbReference type="Pfam" id="PF22178"/>
    </source>
</evidence>
<dbReference type="InterPro" id="IPR006531">
    <property type="entry name" value="Gp5/Vgr_OB"/>
</dbReference>
<evidence type="ECO:0000259" key="4">
    <source>
        <dbReference type="Pfam" id="PF04717"/>
    </source>
</evidence>
<dbReference type="InterPro" id="IPR054030">
    <property type="entry name" value="Gp5_Vgr_C"/>
</dbReference>
<dbReference type="RefSeq" id="WP_130189810.1">
    <property type="nucleotide sequence ID" value="NZ_CP035913.1"/>
</dbReference>
<evidence type="ECO:0000256" key="2">
    <source>
        <dbReference type="ARBA" id="ARBA00005558"/>
    </source>
</evidence>
<comment type="similarity">
    <text evidence="2">Belongs to the VgrG protein family.</text>
</comment>
<evidence type="ECO:0000256" key="3">
    <source>
        <dbReference type="ARBA" id="ARBA00022525"/>
    </source>
</evidence>
<evidence type="ECO:0000313" key="6">
    <source>
        <dbReference type="EMBL" id="QBE66703.1"/>
    </source>
</evidence>
<gene>
    <name evidence="6" type="primary">tssI</name>
    <name evidence="6" type="ORF">EWM63_30140</name>
</gene>
<feature type="domain" description="Gp5/Type VI secretion system Vgr protein OB-fold" evidence="4">
    <location>
        <begin position="397"/>
        <end position="465"/>
    </location>
</feature>
<dbReference type="EMBL" id="CP035913">
    <property type="protein sequence ID" value="QBE66703.1"/>
    <property type="molecule type" value="Genomic_DNA"/>
</dbReference>
<dbReference type="Pfam" id="PF22178">
    <property type="entry name" value="Gp5_trimer_C"/>
    <property type="match status" value="1"/>
</dbReference>
<comment type="subcellular location">
    <subcellularLocation>
        <location evidence="1">Secreted</location>
    </subcellularLocation>
</comment>
<dbReference type="AlphaFoldDB" id="A0A4V0Z4E9"/>